<keyword evidence="4 6" id="KW-0694">RNA-binding</keyword>
<dbReference type="CDD" id="cd02799">
    <property type="entry name" value="tRNA_bind_EMAP-II_like"/>
    <property type="match status" value="1"/>
</dbReference>
<evidence type="ECO:0000256" key="2">
    <source>
        <dbReference type="ARBA" id="ARBA00022490"/>
    </source>
</evidence>
<evidence type="ECO:0000313" key="10">
    <source>
        <dbReference type="Proteomes" id="UP000230069"/>
    </source>
</evidence>
<dbReference type="SUPFAM" id="SSF47616">
    <property type="entry name" value="GST C-terminal domain-like"/>
    <property type="match status" value="1"/>
</dbReference>
<dbReference type="EMBL" id="KZ305021">
    <property type="protein sequence ID" value="PIA59662.1"/>
    <property type="molecule type" value="Genomic_DNA"/>
</dbReference>
<dbReference type="InterPro" id="IPR051270">
    <property type="entry name" value="Tyrosine-tRNA_ligase_regulator"/>
</dbReference>
<sequence length="387" mass="41976">MDEKTILQKRKQAIISALCKHVSLDPQKVSVESVEANDVKGLISTILKASGEEATLASNEVLNWVAFADTFPLNSDGCNEFLTKLNEDLTLKSVLLGDGFKPSVADIVVFSSLHSFVSGLSATDKKKIPNVLRWMDYILNKKDLGSIFESIPVEKIMFMGQEPVTDSKKNDKLEADPKSEKSDKVEADSNSKKSDTKKKVKGDGKVTEEKKKAPEKDSAEKDLEVSVSLLNIQVGLIRKAWKHPSADSLLVEEIDLGDAGIRQVVSGLAKYCSPEELINRRVALITNVKPGKLRDVSSSGLVLCASNAEQTAVEPLLPPEGAAVGERVSFLGHDGKPEDVLNPKKKQLEKITPHLRTDDKGVATFKGIPFMTTAGPCTSSIPNASVK</sequence>
<gene>
    <name evidence="9" type="ORF">AQUCO_00400512v1</name>
</gene>
<dbReference type="PANTHER" id="PTHR11586">
    <property type="entry name" value="TRNA-AMINOACYLATION COFACTOR ARC1 FAMILY MEMBER"/>
    <property type="match status" value="1"/>
</dbReference>
<proteinExistence type="predicted"/>
<evidence type="ECO:0000256" key="5">
    <source>
        <dbReference type="ARBA" id="ARBA00022917"/>
    </source>
</evidence>
<evidence type="ECO:0000256" key="4">
    <source>
        <dbReference type="ARBA" id="ARBA00022884"/>
    </source>
</evidence>
<protein>
    <recommendedName>
        <fullName evidence="8">tRNA-binding domain-containing protein</fullName>
    </recommendedName>
</protein>
<evidence type="ECO:0000256" key="6">
    <source>
        <dbReference type="PROSITE-ProRule" id="PRU00209"/>
    </source>
</evidence>
<evidence type="ECO:0000256" key="7">
    <source>
        <dbReference type="SAM" id="MobiDB-lite"/>
    </source>
</evidence>
<dbReference type="AlphaFoldDB" id="A0A2G5EVB4"/>
<dbReference type="Pfam" id="PF21972">
    <property type="entry name" value="Arc1p_N_like"/>
    <property type="match status" value="1"/>
</dbReference>
<dbReference type="PROSITE" id="PS50886">
    <property type="entry name" value="TRBD"/>
    <property type="match status" value="1"/>
</dbReference>
<dbReference type="InterPro" id="IPR002547">
    <property type="entry name" value="tRNA-bd_dom"/>
</dbReference>
<organism evidence="9 10">
    <name type="scientific">Aquilegia coerulea</name>
    <name type="common">Rocky mountain columbine</name>
    <dbReference type="NCBI Taxonomy" id="218851"/>
    <lineage>
        <taxon>Eukaryota</taxon>
        <taxon>Viridiplantae</taxon>
        <taxon>Streptophyta</taxon>
        <taxon>Embryophyta</taxon>
        <taxon>Tracheophyta</taxon>
        <taxon>Spermatophyta</taxon>
        <taxon>Magnoliopsida</taxon>
        <taxon>Ranunculales</taxon>
        <taxon>Ranunculaceae</taxon>
        <taxon>Thalictroideae</taxon>
        <taxon>Aquilegia</taxon>
    </lineage>
</organism>
<evidence type="ECO:0000256" key="1">
    <source>
        <dbReference type="ARBA" id="ARBA00004496"/>
    </source>
</evidence>
<reference evidence="9 10" key="1">
    <citation type="submission" date="2017-09" db="EMBL/GenBank/DDBJ databases">
        <title>WGS assembly of Aquilegia coerulea Goldsmith.</title>
        <authorList>
            <person name="Hodges S."/>
            <person name="Kramer E."/>
            <person name="Nordborg M."/>
            <person name="Tomkins J."/>
            <person name="Borevitz J."/>
            <person name="Derieg N."/>
            <person name="Yan J."/>
            <person name="Mihaltcheva S."/>
            <person name="Hayes R.D."/>
            <person name="Rokhsar D."/>
        </authorList>
    </citation>
    <scope>NUCLEOTIDE SEQUENCE [LARGE SCALE GENOMIC DNA]</scope>
    <source>
        <strain evidence="10">cv. Goldsmith</strain>
    </source>
</reference>
<dbReference type="GO" id="GO:0005737">
    <property type="term" value="C:cytoplasm"/>
    <property type="evidence" value="ECO:0007669"/>
    <property type="project" value="UniProtKB-SubCell"/>
</dbReference>
<keyword evidence="5" id="KW-0648">Protein biosynthesis</keyword>
<feature type="domain" description="TRNA-binding" evidence="8">
    <location>
        <begin position="226"/>
        <end position="329"/>
    </location>
</feature>
<feature type="compositionally biased region" description="Basic and acidic residues" evidence="7">
    <location>
        <begin position="166"/>
        <end position="194"/>
    </location>
</feature>
<dbReference type="FunFam" id="2.40.50.140:FF:000047">
    <property type="entry name" value="tyrosine--tRNA ligase, cytoplasmic isoform X2"/>
    <property type="match status" value="1"/>
</dbReference>
<dbReference type="Gene3D" id="2.40.50.140">
    <property type="entry name" value="Nucleic acid-binding proteins"/>
    <property type="match status" value="1"/>
</dbReference>
<dbReference type="Pfam" id="PF01588">
    <property type="entry name" value="tRNA_bind"/>
    <property type="match status" value="1"/>
</dbReference>
<feature type="region of interest" description="Disordered" evidence="7">
    <location>
        <begin position="166"/>
        <end position="218"/>
    </location>
</feature>
<dbReference type="GO" id="GO:0006412">
    <property type="term" value="P:translation"/>
    <property type="evidence" value="ECO:0007669"/>
    <property type="project" value="UniProtKB-KW"/>
</dbReference>
<evidence type="ECO:0000259" key="8">
    <source>
        <dbReference type="PROSITE" id="PS50886"/>
    </source>
</evidence>
<evidence type="ECO:0000256" key="3">
    <source>
        <dbReference type="ARBA" id="ARBA00022555"/>
    </source>
</evidence>
<dbReference type="CDD" id="cd10304">
    <property type="entry name" value="GST_C_Arc1p_N_like"/>
    <property type="match status" value="1"/>
</dbReference>
<feature type="compositionally biased region" description="Basic and acidic residues" evidence="7">
    <location>
        <begin position="201"/>
        <end position="218"/>
    </location>
</feature>
<name>A0A2G5EVB4_AQUCA</name>
<dbReference type="GO" id="GO:0032991">
    <property type="term" value="C:protein-containing complex"/>
    <property type="evidence" value="ECO:0007669"/>
    <property type="project" value="UniProtKB-ARBA"/>
</dbReference>
<dbReference type="Proteomes" id="UP000230069">
    <property type="component" value="Unassembled WGS sequence"/>
</dbReference>
<dbReference type="GO" id="GO:0000049">
    <property type="term" value="F:tRNA binding"/>
    <property type="evidence" value="ECO:0007669"/>
    <property type="project" value="UniProtKB-UniRule"/>
</dbReference>
<keyword evidence="2" id="KW-0963">Cytoplasm</keyword>
<dbReference type="PANTHER" id="PTHR11586:SF33">
    <property type="entry name" value="AMINOACYL TRNA SYNTHASE COMPLEX-INTERACTING MULTIFUNCTIONAL PROTEIN 1"/>
    <property type="match status" value="1"/>
</dbReference>
<keyword evidence="3 6" id="KW-0820">tRNA-binding</keyword>
<accession>A0A2G5EVB4</accession>
<keyword evidence="10" id="KW-1185">Reference proteome</keyword>
<evidence type="ECO:0000313" key="9">
    <source>
        <dbReference type="EMBL" id="PIA59662.1"/>
    </source>
</evidence>
<dbReference type="OrthoDB" id="197206at2759"/>
<dbReference type="SUPFAM" id="SSF50249">
    <property type="entry name" value="Nucleic acid-binding proteins"/>
    <property type="match status" value="1"/>
</dbReference>
<comment type="subcellular location">
    <subcellularLocation>
        <location evidence="1">Cytoplasm</location>
    </subcellularLocation>
</comment>
<dbReference type="InterPro" id="IPR012340">
    <property type="entry name" value="NA-bd_OB-fold"/>
</dbReference>
<dbReference type="InterPro" id="IPR053836">
    <property type="entry name" value="Arc1-like_N"/>
</dbReference>
<dbReference type="Gene3D" id="1.20.1050.130">
    <property type="match status" value="1"/>
</dbReference>
<dbReference type="InterPro" id="IPR036282">
    <property type="entry name" value="Glutathione-S-Trfase_C_sf"/>
</dbReference>